<keyword evidence="2" id="KW-0732">Signal</keyword>
<dbReference type="EnsemblMetazoa" id="CLYHEMT003638.1">
    <property type="protein sequence ID" value="CLYHEMP003638.1"/>
    <property type="gene ID" value="CLYHEMG003638"/>
</dbReference>
<evidence type="ECO:0000256" key="2">
    <source>
        <dbReference type="SAM" id="SignalP"/>
    </source>
</evidence>
<feature type="chain" id="PRO_5029474283" description="Cnidarian restricted protein" evidence="2">
    <location>
        <begin position="27"/>
        <end position="212"/>
    </location>
</feature>
<reference evidence="3" key="1">
    <citation type="submission" date="2021-01" db="UniProtKB">
        <authorList>
            <consortium name="EnsemblMetazoa"/>
        </authorList>
    </citation>
    <scope>IDENTIFICATION</scope>
</reference>
<feature type="compositionally biased region" description="Polar residues" evidence="1">
    <location>
        <begin position="73"/>
        <end position="120"/>
    </location>
</feature>
<evidence type="ECO:0000313" key="4">
    <source>
        <dbReference type="Proteomes" id="UP000594262"/>
    </source>
</evidence>
<accession>A0A7M5V7C7</accession>
<feature type="signal peptide" evidence="2">
    <location>
        <begin position="1"/>
        <end position="26"/>
    </location>
</feature>
<evidence type="ECO:0000256" key="1">
    <source>
        <dbReference type="SAM" id="MobiDB-lite"/>
    </source>
</evidence>
<sequence length="212" mass="22454">MMIVKQPVCFIAPLILIAYTTTSVIGSSNNQSEVELGMTSFAPSISTSIVTSSSLGIAEETTGQSKMSDRQTDTSMQTNQINTSSQTNIDYPSTAVTSSQLKSTTISPEALTTETSSQVGSTTISPETPTTATRQIVTQSISPETSSQMETTTSTAYLLDSSVEPTTTATQQTVTRSIPENLTTNLLTSTTSSEFQKMLLQSSSETNTIIAT</sequence>
<organism evidence="3 4">
    <name type="scientific">Clytia hemisphaerica</name>
    <dbReference type="NCBI Taxonomy" id="252671"/>
    <lineage>
        <taxon>Eukaryota</taxon>
        <taxon>Metazoa</taxon>
        <taxon>Cnidaria</taxon>
        <taxon>Hydrozoa</taxon>
        <taxon>Hydroidolina</taxon>
        <taxon>Leptothecata</taxon>
        <taxon>Obeliida</taxon>
        <taxon>Clytiidae</taxon>
        <taxon>Clytia</taxon>
    </lineage>
</organism>
<name>A0A7M5V7C7_9CNID</name>
<keyword evidence="4" id="KW-1185">Reference proteome</keyword>
<feature type="region of interest" description="Disordered" evidence="1">
    <location>
        <begin position="56"/>
        <end position="129"/>
    </location>
</feature>
<evidence type="ECO:0008006" key="5">
    <source>
        <dbReference type="Google" id="ProtNLM"/>
    </source>
</evidence>
<protein>
    <recommendedName>
        <fullName evidence="5">Cnidarian restricted protein</fullName>
    </recommendedName>
</protein>
<dbReference type="AlphaFoldDB" id="A0A7M5V7C7"/>
<evidence type="ECO:0000313" key="3">
    <source>
        <dbReference type="EnsemblMetazoa" id="CLYHEMP003638.1"/>
    </source>
</evidence>
<proteinExistence type="predicted"/>
<dbReference type="Proteomes" id="UP000594262">
    <property type="component" value="Unplaced"/>
</dbReference>